<comment type="subcellular location">
    <subcellularLocation>
        <location evidence="1">Cell membrane</location>
        <topology evidence="1">Multi-pass membrane protein</topology>
    </subcellularLocation>
</comment>
<feature type="transmembrane region" description="Helical" evidence="6">
    <location>
        <begin position="650"/>
        <end position="672"/>
    </location>
</feature>
<feature type="transmembrane region" description="Helical" evidence="6">
    <location>
        <begin position="345"/>
        <end position="365"/>
    </location>
</feature>
<feature type="transmembrane region" description="Helical" evidence="6">
    <location>
        <begin position="693"/>
        <end position="726"/>
    </location>
</feature>
<proteinExistence type="predicted"/>
<feature type="transmembrane region" description="Helical" evidence="6">
    <location>
        <begin position="250"/>
        <end position="276"/>
    </location>
</feature>
<organism evidence="8 9">
    <name type="scientific">Streptococcus oricebi</name>
    <dbReference type="NCBI Taxonomy" id="1547447"/>
    <lineage>
        <taxon>Bacteria</taxon>
        <taxon>Bacillati</taxon>
        <taxon>Bacillota</taxon>
        <taxon>Bacilli</taxon>
        <taxon>Lactobacillales</taxon>
        <taxon>Streptococcaceae</taxon>
        <taxon>Streptococcus</taxon>
    </lineage>
</organism>
<feature type="transmembrane region" description="Helical" evidence="6">
    <location>
        <begin position="746"/>
        <end position="766"/>
    </location>
</feature>
<keyword evidence="4 6" id="KW-1133">Transmembrane helix</keyword>
<keyword evidence="9" id="KW-1185">Reference proteome</keyword>
<evidence type="ECO:0000256" key="2">
    <source>
        <dbReference type="ARBA" id="ARBA00022475"/>
    </source>
</evidence>
<evidence type="ECO:0000256" key="1">
    <source>
        <dbReference type="ARBA" id="ARBA00004651"/>
    </source>
</evidence>
<evidence type="ECO:0000256" key="4">
    <source>
        <dbReference type="ARBA" id="ARBA00022989"/>
    </source>
</evidence>
<evidence type="ECO:0000256" key="6">
    <source>
        <dbReference type="SAM" id="Phobius"/>
    </source>
</evidence>
<evidence type="ECO:0000313" key="8">
    <source>
        <dbReference type="EMBL" id="MBP2622762.1"/>
    </source>
</evidence>
<name>A0ABS5B1S9_9STRE</name>
<sequence>MFQRLIKNDLAYNKVTVSVIAIFLLLSMTFSLTATRLTTGLTSSISHFLQVSKSPHLLQMHKGEIDRKRLADFVKKQTAISHYQIVDFVNIENADIKVNGQKKLQDSVQDNGFSSQNRAFDLLLNEHNQPAQVQKGEIYIPLFYYSNHIIRLGDDISIKGLTFKVKGFVRDPQMNAGLVSSKRFLLHPADLEKLKTLPAASLEYLIEFQVKKLTQTKAVEQAYIKAGLESNGPPMISFATIQIINGINDALLILVLVGLCLALIFITFLCMHFALLTKIEEDLQQIAIMKVMGLPYSFIKKIYLAKYYFLCLASIILAWGLSFLISQPLSQNIFLSTGVSQIPLYSSFLEIGLASLLCLIVVWLAGRPLKVFKKMTPAQVLTLAKAGQARKKKSKNYLSLPKNPYLDQIFFSLKMIFSHKKMYLTMFLIVSLTGFLVLLPANLAHTLGHKSFVQHLGVGQAHIRLDISQTSQIEQKAQELVQKLEGDERVDKISSSSSKNILAQDSKGKEEKLRVSLGDHSTFPIKYIEGQAPVQAKQIALSRLNAEDLKVKVGDQLSLKIDGQLKKLTLVGVYSDLTYGGKTAKATFKTKEAESLNSVITLTVKSATYKKQILKELKKTYPNYRITDIDGFIEQTLGSTITTIQNIQQGLFWVGILILFILMTLFVYMIMTKDRTDIALLRMLGFPQARIKSHYLLALGLIILLALGCSFLALISLGQGLCNLLFSGFGLSQLELLLNPSQTFLMIPLALLASGLLAAYFSLSLIQKLEIPRYLKE</sequence>
<evidence type="ECO:0000313" key="9">
    <source>
        <dbReference type="Proteomes" id="UP001519296"/>
    </source>
</evidence>
<feature type="transmembrane region" description="Helical" evidence="6">
    <location>
        <begin position="307"/>
        <end position="325"/>
    </location>
</feature>
<protein>
    <submittedName>
        <fullName evidence="8">ABC transporter permease</fullName>
    </submittedName>
</protein>
<accession>A0ABS5B1S9</accession>
<evidence type="ECO:0000256" key="3">
    <source>
        <dbReference type="ARBA" id="ARBA00022692"/>
    </source>
</evidence>
<dbReference type="InterPro" id="IPR003838">
    <property type="entry name" value="ABC3_permease_C"/>
</dbReference>
<evidence type="ECO:0000256" key="5">
    <source>
        <dbReference type="ARBA" id="ARBA00023136"/>
    </source>
</evidence>
<dbReference type="RefSeq" id="WP_209626926.1">
    <property type="nucleotide sequence ID" value="NZ_PRDG01000001.1"/>
</dbReference>
<keyword evidence="5 6" id="KW-0472">Membrane</keyword>
<keyword evidence="2" id="KW-1003">Cell membrane</keyword>
<dbReference type="Pfam" id="PF02687">
    <property type="entry name" value="FtsX"/>
    <property type="match status" value="1"/>
</dbReference>
<feature type="domain" description="ABC3 transporter permease C-terminal" evidence="7">
    <location>
        <begin position="261"/>
        <end position="366"/>
    </location>
</feature>
<dbReference type="PANTHER" id="PTHR30287">
    <property type="entry name" value="MEMBRANE COMPONENT OF PREDICTED ABC SUPERFAMILY METABOLITE UPTAKE TRANSPORTER"/>
    <property type="match status" value="1"/>
</dbReference>
<gene>
    <name evidence="8" type="ORF">C4K46_02275</name>
</gene>
<dbReference type="PANTHER" id="PTHR30287:SF2">
    <property type="entry name" value="BLL1001 PROTEIN"/>
    <property type="match status" value="1"/>
</dbReference>
<comment type="caution">
    <text evidence="8">The sequence shown here is derived from an EMBL/GenBank/DDBJ whole genome shotgun (WGS) entry which is preliminary data.</text>
</comment>
<reference evidence="8 9" key="1">
    <citation type="submission" date="2018-02" db="EMBL/GenBank/DDBJ databases">
        <title>Draft genome sequence of Streptococcus oricebi CCUG 70868T type strain.</title>
        <authorList>
            <person name="Mendez V."/>
            <person name="Salva-Serra F."/>
            <person name="Jaen-Luchoro D."/>
            <person name="Gonzales-Siles L."/>
            <person name="Karlsson R."/>
            <person name="Engstrom-Jakobsson H."/>
            <person name="Busquets A."/>
            <person name="Gomila M."/>
            <person name="Pineiro-Iglesias B."/>
            <person name="Bennasar-Figueras A."/>
            <person name="Seeger M."/>
            <person name="Moore E."/>
        </authorList>
    </citation>
    <scope>NUCLEOTIDE SEQUENCE [LARGE SCALE GENOMIC DNA]</scope>
    <source>
        <strain evidence="8 9">CCUG 70868</strain>
    </source>
</reference>
<keyword evidence="3 6" id="KW-0812">Transmembrane</keyword>
<dbReference type="InterPro" id="IPR038766">
    <property type="entry name" value="Membrane_comp_ABC_pdt"/>
</dbReference>
<dbReference type="Proteomes" id="UP001519296">
    <property type="component" value="Unassembled WGS sequence"/>
</dbReference>
<dbReference type="EMBL" id="PRDG01000001">
    <property type="protein sequence ID" value="MBP2622762.1"/>
    <property type="molecule type" value="Genomic_DNA"/>
</dbReference>
<evidence type="ECO:0000259" key="7">
    <source>
        <dbReference type="Pfam" id="PF02687"/>
    </source>
</evidence>
<feature type="transmembrane region" description="Helical" evidence="6">
    <location>
        <begin position="422"/>
        <end position="441"/>
    </location>
</feature>